<dbReference type="GeneID" id="84581193"/>
<protein>
    <submittedName>
        <fullName evidence="1">Uncharacterized protein</fullName>
    </submittedName>
</protein>
<reference evidence="2 4" key="3">
    <citation type="submission" date="2018-04" db="EMBL/GenBank/DDBJ databases">
        <title>Genomic Encyclopedia of Archaeal and Bacterial Type Strains, Phase II (KMG-II): from individual species to whole genera.</title>
        <authorList>
            <person name="Goeker M."/>
        </authorList>
    </citation>
    <scope>NUCLEOTIDE SEQUENCE [LARGE SCALE GENOMIC DNA]</scope>
    <source>
        <strain evidence="2 4">DSM 22902</strain>
    </source>
</reference>
<dbReference type="AlphaFoldDB" id="A0A250FAK6"/>
<sequence length="160" mass="18900">MPRIYYRERKLHTPPLKNEVITPSLFNEIMKKSDFIAEDALQIFELPPVASSSIFFWKKDKNFKYAVVWNSEKSHTTYEYGDFFLPKAIVFFDVKDAYFPSDYYFIVSIDDQLELGHAKAGADTAWYEQPQLWHQVSNPKLIKRFEHSIKALHNLLSENQ</sequence>
<evidence type="ECO:0000313" key="3">
    <source>
        <dbReference type="Proteomes" id="UP000217276"/>
    </source>
</evidence>
<reference evidence="3" key="2">
    <citation type="submission" date="2017-06" db="EMBL/GenBank/DDBJ databases">
        <title>Capnocytophaga spp. assemblies.</title>
        <authorList>
            <person name="Gulvik C.A."/>
        </authorList>
    </citation>
    <scope>NUCLEOTIDE SEQUENCE [LARGE SCALE GENOMIC DNA]</scope>
    <source>
        <strain evidence="3">H6253</strain>
    </source>
</reference>
<reference evidence="1" key="1">
    <citation type="journal article" date="2017" name="Genome Announc.">
        <title>Twelve Complete Reference Genomes of Clinical Isolates in the Capnocytophaga Genus.</title>
        <authorList>
            <person name="Villarma A."/>
            <person name="Gulvik C.A."/>
            <person name="Rowe L.A."/>
            <person name="Sheth M."/>
            <person name="Juieng P."/>
            <person name="Nicholson A.C."/>
            <person name="Loparev V.N."/>
            <person name="McQuiston J.R."/>
        </authorList>
    </citation>
    <scope>NUCLEOTIDE SEQUENCE</scope>
    <source>
        <strain evidence="1">H6253</strain>
    </source>
</reference>
<organism evidence="1 3">
    <name type="scientific">Capnocytophaga leadbetteri</name>
    <dbReference type="NCBI Taxonomy" id="327575"/>
    <lineage>
        <taxon>Bacteria</taxon>
        <taxon>Pseudomonadati</taxon>
        <taxon>Bacteroidota</taxon>
        <taxon>Flavobacteriia</taxon>
        <taxon>Flavobacteriales</taxon>
        <taxon>Flavobacteriaceae</taxon>
        <taxon>Capnocytophaga</taxon>
    </lineage>
</organism>
<dbReference type="Proteomes" id="UP000217276">
    <property type="component" value="Chromosome"/>
</dbReference>
<accession>A0A250FAK6</accession>
<dbReference type="RefSeq" id="WP_009391022.1">
    <property type="nucleotide sequence ID" value="NZ_CALIIH010000045.1"/>
</dbReference>
<evidence type="ECO:0000313" key="1">
    <source>
        <dbReference type="EMBL" id="ATA82151.1"/>
    </source>
</evidence>
<gene>
    <name evidence="2" type="ORF">C8P65_11221</name>
    <name evidence="1" type="ORF">CGC53_07230</name>
</gene>
<dbReference type="EMBL" id="CP022384">
    <property type="protein sequence ID" value="ATA82151.1"/>
    <property type="molecule type" value="Genomic_DNA"/>
</dbReference>
<proteinExistence type="predicted"/>
<evidence type="ECO:0000313" key="4">
    <source>
        <dbReference type="Proteomes" id="UP000243985"/>
    </source>
</evidence>
<dbReference type="EMBL" id="QBKG01000012">
    <property type="protein sequence ID" value="PTX04552.1"/>
    <property type="molecule type" value="Genomic_DNA"/>
</dbReference>
<dbReference type="Proteomes" id="UP000243985">
    <property type="component" value="Unassembled WGS sequence"/>
</dbReference>
<evidence type="ECO:0000313" key="2">
    <source>
        <dbReference type="EMBL" id="PTX04552.1"/>
    </source>
</evidence>
<name>A0A250FAK6_9FLAO</name>
<dbReference type="KEGG" id="clk:CGC53_07230"/>
<keyword evidence="3" id="KW-1185">Reference proteome</keyword>